<evidence type="ECO:0000313" key="2">
    <source>
        <dbReference type="Proteomes" id="UP001054945"/>
    </source>
</evidence>
<reference evidence="1 2" key="1">
    <citation type="submission" date="2021-06" db="EMBL/GenBank/DDBJ databases">
        <title>Caerostris extrusa draft genome.</title>
        <authorList>
            <person name="Kono N."/>
            <person name="Arakawa K."/>
        </authorList>
    </citation>
    <scope>NUCLEOTIDE SEQUENCE [LARGE SCALE GENOMIC DNA]</scope>
</reference>
<name>A0AAV4SWR8_CAEEX</name>
<proteinExistence type="predicted"/>
<organism evidence="1 2">
    <name type="scientific">Caerostris extrusa</name>
    <name type="common">Bark spider</name>
    <name type="synonym">Caerostris bankana</name>
    <dbReference type="NCBI Taxonomy" id="172846"/>
    <lineage>
        <taxon>Eukaryota</taxon>
        <taxon>Metazoa</taxon>
        <taxon>Ecdysozoa</taxon>
        <taxon>Arthropoda</taxon>
        <taxon>Chelicerata</taxon>
        <taxon>Arachnida</taxon>
        <taxon>Araneae</taxon>
        <taxon>Araneomorphae</taxon>
        <taxon>Entelegynae</taxon>
        <taxon>Araneoidea</taxon>
        <taxon>Araneidae</taxon>
        <taxon>Caerostris</taxon>
    </lineage>
</organism>
<accession>A0AAV4SWR8</accession>
<dbReference type="AlphaFoldDB" id="A0AAV4SWR8"/>
<gene>
    <name evidence="1" type="ORF">CEXT_708461</name>
</gene>
<dbReference type="EMBL" id="BPLR01010271">
    <property type="protein sequence ID" value="GIY38215.1"/>
    <property type="molecule type" value="Genomic_DNA"/>
</dbReference>
<keyword evidence="2" id="KW-1185">Reference proteome</keyword>
<evidence type="ECO:0000313" key="1">
    <source>
        <dbReference type="EMBL" id="GIY38215.1"/>
    </source>
</evidence>
<dbReference type="Proteomes" id="UP001054945">
    <property type="component" value="Unassembled WGS sequence"/>
</dbReference>
<sequence>MAKGDHLLKGVEVEQFYQYRFVMQRGHGRQRKRGEKDFLNSCVSAFHGISRPIPIAGEEQFSSYPVFPSCWMKRN</sequence>
<comment type="caution">
    <text evidence="1">The sequence shown here is derived from an EMBL/GenBank/DDBJ whole genome shotgun (WGS) entry which is preliminary data.</text>
</comment>
<protein>
    <submittedName>
        <fullName evidence="1">Uncharacterized protein</fullName>
    </submittedName>
</protein>